<comment type="caution">
    <text evidence="4">The sequence shown here is derived from an EMBL/GenBank/DDBJ whole genome shotgun (WGS) entry which is preliminary data.</text>
</comment>
<dbReference type="SMART" id="SM00008">
    <property type="entry name" value="HormR"/>
    <property type="match status" value="1"/>
</dbReference>
<dbReference type="GO" id="GO:0005886">
    <property type="term" value="C:plasma membrane"/>
    <property type="evidence" value="ECO:0007669"/>
    <property type="project" value="TreeGrafter"/>
</dbReference>
<dbReference type="GO" id="GO:0004999">
    <property type="term" value="F:vasoactive intestinal polypeptide receptor activity"/>
    <property type="evidence" value="ECO:0007669"/>
    <property type="project" value="InterPro"/>
</dbReference>
<dbReference type="SUPFAM" id="SSF111418">
    <property type="entry name" value="Hormone receptor domain"/>
    <property type="match status" value="1"/>
</dbReference>
<protein>
    <recommendedName>
        <fullName evidence="3">G-protein coupled receptors family 2 profile 1 domain-containing protein</fullName>
    </recommendedName>
</protein>
<dbReference type="InterPro" id="IPR036445">
    <property type="entry name" value="GPCR_2_extracell_dom_sf"/>
</dbReference>
<dbReference type="Proteomes" id="UP001460270">
    <property type="component" value="Unassembled WGS sequence"/>
</dbReference>
<evidence type="ECO:0000256" key="2">
    <source>
        <dbReference type="SAM" id="SignalP"/>
    </source>
</evidence>
<evidence type="ECO:0000313" key="4">
    <source>
        <dbReference type="EMBL" id="KAK7944933.1"/>
    </source>
</evidence>
<dbReference type="PANTHER" id="PTHR45620:SF22">
    <property type="entry name" value="VASOACTIVE INTESTINAL POLYPEPTIDE RECEPTOR 2"/>
    <property type="match status" value="1"/>
</dbReference>
<dbReference type="InterPro" id="IPR002284">
    <property type="entry name" value="GPCR_2_VIP_rcpt_2"/>
</dbReference>
<evidence type="ECO:0000259" key="3">
    <source>
        <dbReference type="PROSITE" id="PS50227"/>
    </source>
</evidence>
<dbReference type="GO" id="GO:0017046">
    <property type="term" value="F:peptide hormone binding"/>
    <property type="evidence" value="ECO:0007669"/>
    <property type="project" value="TreeGrafter"/>
</dbReference>
<dbReference type="Pfam" id="PF02793">
    <property type="entry name" value="HRM"/>
    <property type="match status" value="1"/>
</dbReference>
<dbReference type="GO" id="GO:0007188">
    <property type="term" value="P:adenylate cyclase-modulating G protein-coupled receptor signaling pathway"/>
    <property type="evidence" value="ECO:0007669"/>
    <property type="project" value="TreeGrafter"/>
</dbReference>
<sequence>MPCAFTTLDFLLSANVNKLAFLFVFVSCSNGEHNEKTDRAHIRSKNTAEPWRTALFGGRTASRRAEAAERRRPGAEAVCGPREQKREQAACLRQGGFGENTDQITIQYLQHSLVCGFSQHCRPQEQKNLQRTDGRQSFLRSEVLDLMTSDIICHKQGIPSCPDSAATERRLTDLLLLWFSLVSYVPTCHSFRRSVQEDQLYHQCALSISDYVDLCHGWSVCSASDFTHTLRSLSSPYVERSLPEDVLIFSPLNTDNGAAVTAGCQRSGAGFVCPGSVQARSDAEDNMQSLVLLIWTLSLVFTVKGRHPTCHFLLELERDRTDCVTRLNQENETEDTGAECGGLWDSVACWDRAQVGQTVVIPCPRALRTVFSRDGNISRTCTSEGWSDVFPNISSVCGADTSHDKLLFYVLVQALYTVGHSLSLLALTTGAPSSASAGKESGCHPRQHTSFQSHINNITRSAYFHLRTISGLRPSLTPHTTAILRPSLTPHTTAILRPSLTPHTTAILRPSLTPHTTAILVHSLVTSRIDYCNSLLFGLPNKSLQKLQLLQNSAACIITRTPSFHRITPILQQLPGSP</sequence>
<feature type="chain" id="PRO_5043654074" description="G-protein coupled receptors family 2 profile 1 domain-containing protein" evidence="2">
    <location>
        <begin position="32"/>
        <end position="578"/>
    </location>
</feature>
<dbReference type="InterPro" id="IPR050332">
    <property type="entry name" value="GPCR_2"/>
</dbReference>
<feature type="domain" description="G-protein coupled receptors family 2 profile 1" evidence="3">
    <location>
        <begin position="322"/>
        <end position="401"/>
    </location>
</feature>
<dbReference type="PROSITE" id="PS00649">
    <property type="entry name" value="G_PROTEIN_RECEP_F2_1"/>
    <property type="match status" value="1"/>
</dbReference>
<gene>
    <name evidence="4" type="ORF">WMY93_000661</name>
</gene>
<dbReference type="InterPro" id="IPR001879">
    <property type="entry name" value="GPCR_2_extracellular_dom"/>
</dbReference>
<dbReference type="AlphaFoldDB" id="A0AAW0Q114"/>
<dbReference type="GO" id="GO:0008528">
    <property type="term" value="F:G protein-coupled peptide receptor activity"/>
    <property type="evidence" value="ECO:0007669"/>
    <property type="project" value="TreeGrafter"/>
</dbReference>
<dbReference type="Gene3D" id="4.10.1240.10">
    <property type="entry name" value="GPCR, family 2, extracellular hormone receptor domain"/>
    <property type="match status" value="1"/>
</dbReference>
<dbReference type="InterPro" id="IPR017983">
    <property type="entry name" value="GPCR_2_secretin-like_CS"/>
</dbReference>
<feature type="signal peptide" evidence="2">
    <location>
        <begin position="1"/>
        <end position="31"/>
    </location>
</feature>
<dbReference type="EMBL" id="JBBPFD010000001">
    <property type="protein sequence ID" value="KAK7944933.1"/>
    <property type="molecule type" value="Genomic_DNA"/>
</dbReference>
<feature type="compositionally biased region" description="Basic and acidic residues" evidence="1">
    <location>
        <begin position="63"/>
        <end position="74"/>
    </location>
</feature>
<evidence type="ECO:0000256" key="1">
    <source>
        <dbReference type="SAM" id="MobiDB-lite"/>
    </source>
</evidence>
<dbReference type="PANTHER" id="PTHR45620">
    <property type="entry name" value="PDF RECEPTOR-LIKE PROTEIN-RELATED"/>
    <property type="match status" value="1"/>
</dbReference>
<dbReference type="PRINTS" id="PR01155">
    <property type="entry name" value="VIP2RECEPTOR"/>
</dbReference>
<dbReference type="PROSITE" id="PS50227">
    <property type="entry name" value="G_PROTEIN_RECEP_F2_3"/>
    <property type="match status" value="1"/>
</dbReference>
<feature type="region of interest" description="Disordered" evidence="1">
    <location>
        <begin position="60"/>
        <end position="81"/>
    </location>
</feature>
<accession>A0AAW0Q114</accession>
<keyword evidence="5" id="KW-1185">Reference proteome</keyword>
<keyword evidence="2" id="KW-0732">Signal</keyword>
<evidence type="ECO:0000313" key="5">
    <source>
        <dbReference type="Proteomes" id="UP001460270"/>
    </source>
</evidence>
<name>A0AAW0Q114_9GOBI</name>
<proteinExistence type="predicted"/>
<reference evidence="5" key="1">
    <citation type="submission" date="2024-04" db="EMBL/GenBank/DDBJ databases">
        <title>Salinicola lusitanus LLJ914,a marine bacterium isolated from the Okinawa Trough.</title>
        <authorList>
            <person name="Li J."/>
        </authorList>
    </citation>
    <scope>NUCLEOTIDE SEQUENCE [LARGE SCALE GENOMIC DNA]</scope>
</reference>
<organism evidence="4 5">
    <name type="scientific">Mugilogobius chulae</name>
    <name type="common">yellowstripe goby</name>
    <dbReference type="NCBI Taxonomy" id="88201"/>
    <lineage>
        <taxon>Eukaryota</taxon>
        <taxon>Metazoa</taxon>
        <taxon>Chordata</taxon>
        <taxon>Craniata</taxon>
        <taxon>Vertebrata</taxon>
        <taxon>Euteleostomi</taxon>
        <taxon>Actinopterygii</taxon>
        <taxon>Neopterygii</taxon>
        <taxon>Teleostei</taxon>
        <taxon>Neoteleostei</taxon>
        <taxon>Acanthomorphata</taxon>
        <taxon>Gobiaria</taxon>
        <taxon>Gobiiformes</taxon>
        <taxon>Gobioidei</taxon>
        <taxon>Gobiidae</taxon>
        <taxon>Gobionellinae</taxon>
        <taxon>Mugilogobius</taxon>
    </lineage>
</organism>